<evidence type="ECO:0000256" key="1">
    <source>
        <dbReference type="SAM" id="SignalP"/>
    </source>
</evidence>
<feature type="domain" description="Fe/B12 periplasmic-binding" evidence="2">
    <location>
        <begin position="41"/>
        <end position="341"/>
    </location>
</feature>
<dbReference type="SUPFAM" id="SSF53807">
    <property type="entry name" value="Helical backbone' metal receptor"/>
    <property type="match status" value="1"/>
</dbReference>
<evidence type="ECO:0000313" key="3">
    <source>
        <dbReference type="EMBL" id="OZI71758.1"/>
    </source>
</evidence>
<keyword evidence="1" id="KW-0732">Signal</keyword>
<comment type="caution">
    <text evidence="3">The sequence shown here is derived from an EMBL/GenBank/DDBJ whole genome shotgun (WGS) entry which is preliminary data.</text>
</comment>
<keyword evidence="4" id="KW-1185">Reference proteome</keyword>
<dbReference type="Gene3D" id="3.40.50.1980">
    <property type="entry name" value="Nitrogenase molybdenum iron protein domain"/>
    <property type="match status" value="2"/>
</dbReference>
<dbReference type="EMBL" id="NEVU01000003">
    <property type="protein sequence ID" value="OZI71758.1"/>
    <property type="molecule type" value="Genomic_DNA"/>
</dbReference>
<dbReference type="OrthoDB" id="9775594at2"/>
<evidence type="ECO:0000259" key="2">
    <source>
        <dbReference type="PROSITE" id="PS50983"/>
    </source>
</evidence>
<dbReference type="PROSITE" id="PS50983">
    <property type="entry name" value="FE_B12_PBP"/>
    <property type="match status" value="1"/>
</dbReference>
<accession>A0A261VC85</accession>
<evidence type="ECO:0000313" key="4">
    <source>
        <dbReference type="Proteomes" id="UP000216429"/>
    </source>
</evidence>
<dbReference type="PANTHER" id="PTHR30535">
    <property type="entry name" value="VITAMIN B12-BINDING PROTEIN"/>
    <property type="match status" value="1"/>
</dbReference>
<dbReference type="AlphaFoldDB" id="A0A261VC85"/>
<feature type="chain" id="PRO_5013034680" evidence="1">
    <location>
        <begin position="23"/>
        <end position="364"/>
    </location>
</feature>
<dbReference type="InterPro" id="IPR050902">
    <property type="entry name" value="ABC_Transporter_SBP"/>
</dbReference>
<dbReference type="PANTHER" id="PTHR30535:SF34">
    <property type="entry name" value="MOLYBDATE-BINDING PROTEIN MOLA"/>
    <property type="match status" value="1"/>
</dbReference>
<dbReference type="Pfam" id="PF01497">
    <property type="entry name" value="Peripla_BP_2"/>
    <property type="match status" value="1"/>
</dbReference>
<sequence>MKSLRIAAVALAAALLSPAVLAREVTDLAGRQVQIPDRPQRILLGEGRFVFAMALLDRANPVARIAGWQGELKAQDPQAWKQLLDRYPQAADIPFIGKNSEASVSPERIVSLHPDLAIFGLSGHGPGPANPMIAALQSAGIPILFIDFRAKPLEHTLPSLRLLGQALGREREAEDYIAFAEQRRAAVDAVVSAVPAERRPRVFVEMLAGVWPACCHTTGGGGLGDMVAAAGGRNIARDLVPGAIGDVSLEFLLKAQPDVYVATGSRSEPGRPGIMAGPGVTPQTARDSLQAVVARAGIKDLDAVRQHRAHGLWHAFYNSPYNIVAIEALAKWFYPDSNLDPQASMDRLYRDFVQLDGQGSYWTR</sequence>
<dbReference type="Proteomes" id="UP000216429">
    <property type="component" value="Unassembled WGS sequence"/>
</dbReference>
<name>A0A261VC85_9BORD</name>
<gene>
    <name evidence="3" type="ORF">CAL22_18355</name>
</gene>
<dbReference type="InterPro" id="IPR002491">
    <property type="entry name" value="ABC_transptr_periplasmic_BD"/>
</dbReference>
<dbReference type="RefSeq" id="WP_094815664.1">
    <property type="nucleotide sequence ID" value="NZ_NEVU01000003.1"/>
</dbReference>
<protein>
    <submittedName>
        <fullName evidence="3">Iron ABC transporter substrate-binding protein</fullName>
    </submittedName>
</protein>
<feature type="signal peptide" evidence="1">
    <location>
        <begin position="1"/>
        <end position="22"/>
    </location>
</feature>
<organism evidence="3 4">
    <name type="scientific">Bordetella genomosp. 12</name>
    <dbReference type="NCBI Taxonomy" id="463035"/>
    <lineage>
        <taxon>Bacteria</taxon>
        <taxon>Pseudomonadati</taxon>
        <taxon>Pseudomonadota</taxon>
        <taxon>Betaproteobacteria</taxon>
        <taxon>Burkholderiales</taxon>
        <taxon>Alcaligenaceae</taxon>
        <taxon>Bordetella</taxon>
    </lineage>
</organism>
<reference evidence="4" key="1">
    <citation type="submission" date="2017-05" db="EMBL/GenBank/DDBJ databases">
        <title>Complete and WGS of Bordetella genogroups.</title>
        <authorList>
            <person name="Spilker T."/>
            <person name="Lipuma J."/>
        </authorList>
    </citation>
    <scope>NUCLEOTIDE SEQUENCE [LARGE SCALE GENOMIC DNA]</scope>
    <source>
        <strain evidence="4">AU6712</strain>
    </source>
</reference>
<proteinExistence type="predicted"/>